<dbReference type="Pfam" id="PF01636">
    <property type="entry name" value="APH"/>
    <property type="match status" value="1"/>
</dbReference>
<dbReference type="Gene3D" id="3.90.1200.10">
    <property type="match status" value="1"/>
</dbReference>
<accession>A0A6A5TY40</accession>
<dbReference type="SUPFAM" id="SSF56112">
    <property type="entry name" value="Protein kinase-like (PK-like)"/>
    <property type="match status" value="1"/>
</dbReference>
<protein>
    <recommendedName>
        <fullName evidence="1">Aminoglycoside phosphotransferase domain-containing protein</fullName>
    </recommendedName>
</protein>
<dbReference type="AlphaFoldDB" id="A0A6A5TY40"/>
<dbReference type="InterPro" id="IPR051678">
    <property type="entry name" value="AGP_Transferase"/>
</dbReference>
<sequence length="161" mass="18638">MIDAWRGLQEWTPPFVGHVGGQPLLDIIFTNSCSINAGPFSSVSKFHQWFTHALGPSRTVTDFEDRSPHPYSSFLPEDAPIVFTHADLHPSNIILSNGPLPQIIAIIDWHQSGWYPAYWEYCKARWTSKIGGEWEEKYLPLLLDRYDFYDYWDYFVLARGV</sequence>
<proteinExistence type="predicted"/>
<organism evidence="2 3">
    <name type="scientific">Byssothecium circinans</name>
    <dbReference type="NCBI Taxonomy" id="147558"/>
    <lineage>
        <taxon>Eukaryota</taxon>
        <taxon>Fungi</taxon>
        <taxon>Dikarya</taxon>
        <taxon>Ascomycota</taxon>
        <taxon>Pezizomycotina</taxon>
        <taxon>Dothideomycetes</taxon>
        <taxon>Pleosporomycetidae</taxon>
        <taxon>Pleosporales</taxon>
        <taxon>Massarineae</taxon>
        <taxon>Massarinaceae</taxon>
        <taxon>Byssothecium</taxon>
    </lineage>
</organism>
<keyword evidence="3" id="KW-1185">Reference proteome</keyword>
<dbReference type="EMBL" id="ML976991">
    <property type="protein sequence ID" value="KAF1956562.1"/>
    <property type="molecule type" value="Genomic_DNA"/>
</dbReference>
<gene>
    <name evidence="2" type="ORF">CC80DRAFT_593305</name>
</gene>
<dbReference type="PANTHER" id="PTHR21310:SF54">
    <property type="entry name" value="AMINOGLYCOSIDE PHOSPHOTRANSFERASE DOMAIN-CONTAINING PROTEIN"/>
    <property type="match status" value="1"/>
</dbReference>
<dbReference type="InterPro" id="IPR002575">
    <property type="entry name" value="Aminoglycoside_PTrfase"/>
</dbReference>
<evidence type="ECO:0000259" key="1">
    <source>
        <dbReference type="Pfam" id="PF01636"/>
    </source>
</evidence>
<name>A0A6A5TY40_9PLEO</name>
<dbReference type="PANTHER" id="PTHR21310">
    <property type="entry name" value="AMINOGLYCOSIDE PHOSPHOTRANSFERASE-RELATED-RELATED"/>
    <property type="match status" value="1"/>
</dbReference>
<dbReference type="OrthoDB" id="5404599at2759"/>
<feature type="domain" description="Aminoglycoside phosphotransferase" evidence="1">
    <location>
        <begin position="75"/>
        <end position="139"/>
    </location>
</feature>
<dbReference type="Proteomes" id="UP000800035">
    <property type="component" value="Unassembled WGS sequence"/>
</dbReference>
<evidence type="ECO:0000313" key="3">
    <source>
        <dbReference type="Proteomes" id="UP000800035"/>
    </source>
</evidence>
<evidence type="ECO:0000313" key="2">
    <source>
        <dbReference type="EMBL" id="KAF1956562.1"/>
    </source>
</evidence>
<reference evidence="2" key="1">
    <citation type="journal article" date="2020" name="Stud. Mycol.">
        <title>101 Dothideomycetes genomes: a test case for predicting lifestyles and emergence of pathogens.</title>
        <authorList>
            <person name="Haridas S."/>
            <person name="Albert R."/>
            <person name="Binder M."/>
            <person name="Bloem J."/>
            <person name="Labutti K."/>
            <person name="Salamov A."/>
            <person name="Andreopoulos B."/>
            <person name="Baker S."/>
            <person name="Barry K."/>
            <person name="Bills G."/>
            <person name="Bluhm B."/>
            <person name="Cannon C."/>
            <person name="Castanera R."/>
            <person name="Culley D."/>
            <person name="Daum C."/>
            <person name="Ezra D."/>
            <person name="Gonzalez J."/>
            <person name="Henrissat B."/>
            <person name="Kuo A."/>
            <person name="Liang C."/>
            <person name="Lipzen A."/>
            <person name="Lutzoni F."/>
            <person name="Magnuson J."/>
            <person name="Mondo S."/>
            <person name="Nolan M."/>
            <person name="Ohm R."/>
            <person name="Pangilinan J."/>
            <person name="Park H.-J."/>
            <person name="Ramirez L."/>
            <person name="Alfaro M."/>
            <person name="Sun H."/>
            <person name="Tritt A."/>
            <person name="Yoshinaga Y."/>
            <person name="Zwiers L.-H."/>
            <person name="Turgeon B."/>
            <person name="Goodwin S."/>
            <person name="Spatafora J."/>
            <person name="Crous P."/>
            <person name="Grigoriev I."/>
        </authorList>
    </citation>
    <scope>NUCLEOTIDE SEQUENCE</scope>
    <source>
        <strain evidence="2">CBS 675.92</strain>
    </source>
</reference>
<dbReference type="InterPro" id="IPR011009">
    <property type="entry name" value="Kinase-like_dom_sf"/>
</dbReference>